<name>A0A916NBH4_9FLAO</name>
<proteinExistence type="predicted"/>
<dbReference type="Pfam" id="PF13649">
    <property type="entry name" value="Methyltransf_25"/>
    <property type="match status" value="1"/>
</dbReference>
<gene>
    <name evidence="2" type="ORF">CRYO30217_02116</name>
</gene>
<dbReference type="KEGG" id="ptan:CRYO30217_02116"/>
<dbReference type="InterPro" id="IPR041698">
    <property type="entry name" value="Methyltransf_25"/>
</dbReference>
<dbReference type="InterPro" id="IPR029063">
    <property type="entry name" value="SAM-dependent_MTases_sf"/>
</dbReference>
<evidence type="ECO:0000259" key="1">
    <source>
        <dbReference type="Pfam" id="PF13649"/>
    </source>
</evidence>
<feature type="domain" description="Methyltransferase" evidence="1">
    <location>
        <begin position="65"/>
        <end position="149"/>
    </location>
</feature>
<accession>A0A916NBH4</accession>
<evidence type="ECO:0000313" key="3">
    <source>
        <dbReference type="Proteomes" id="UP000683507"/>
    </source>
</evidence>
<sequence length="220" mass="24614">MDQPNSTNKKAWPTRAAMQQIYELNLWGGQGSFYSGLGSHDPSLVDPYVKRVQSFLRSFEEPLEVVDLGCGDFNVGNQLVPFAKHYDAIDIVPALIERNKQIYQATNLTFGCMDIANDELPPGDVAILRQVLQHLSNAEVKNVVTKLYQYRFVILTEHLPDGTFEPNKDIISGQGIRLKKGSGLNLQLDPFNLKAKHSETWFSVPYSNGKGVITTTLFVL</sequence>
<evidence type="ECO:0000313" key="2">
    <source>
        <dbReference type="EMBL" id="CAG5083188.1"/>
    </source>
</evidence>
<dbReference type="RefSeq" id="WP_258542332.1">
    <property type="nucleotide sequence ID" value="NZ_OU015584.1"/>
</dbReference>
<dbReference type="EMBL" id="OU015584">
    <property type="protein sequence ID" value="CAG5083188.1"/>
    <property type="molecule type" value="Genomic_DNA"/>
</dbReference>
<dbReference type="AlphaFoldDB" id="A0A916NBH4"/>
<dbReference type="CDD" id="cd02440">
    <property type="entry name" value="AdoMet_MTases"/>
    <property type="match status" value="1"/>
</dbReference>
<dbReference type="SUPFAM" id="SSF53335">
    <property type="entry name" value="S-adenosyl-L-methionine-dependent methyltransferases"/>
    <property type="match status" value="1"/>
</dbReference>
<dbReference type="Gene3D" id="3.40.50.150">
    <property type="entry name" value="Vaccinia Virus protein VP39"/>
    <property type="match status" value="1"/>
</dbReference>
<reference evidence="2" key="1">
    <citation type="submission" date="2021-04" db="EMBL/GenBank/DDBJ databases">
        <authorList>
            <person name="Rodrigo-Torres L."/>
            <person name="Arahal R. D."/>
            <person name="Lucena T."/>
        </authorList>
    </citation>
    <scope>NUCLEOTIDE SEQUENCE</scope>
    <source>
        <strain evidence="2">AS29M-1</strain>
    </source>
</reference>
<keyword evidence="3" id="KW-1185">Reference proteome</keyword>
<dbReference type="Proteomes" id="UP000683507">
    <property type="component" value="Chromosome"/>
</dbReference>
<protein>
    <recommendedName>
        <fullName evidence="1">Methyltransferase domain-containing protein</fullName>
    </recommendedName>
</protein>
<organism evidence="2 3">
    <name type="scientific">Parvicella tangerina</name>
    <dbReference type="NCBI Taxonomy" id="2829795"/>
    <lineage>
        <taxon>Bacteria</taxon>
        <taxon>Pseudomonadati</taxon>
        <taxon>Bacteroidota</taxon>
        <taxon>Flavobacteriia</taxon>
        <taxon>Flavobacteriales</taxon>
        <taxon>Parvicellaceae</taxon>
        <taxon>Parvicella</taxon>
    </lineage>
</organism>